<sequence>MEAEHLCHADSNPGRLDLDFRPLDSRAKLSADPVCVEGNFRCRFGRKPALKFPSAGLLQLIPSSICGWSLWTDFPPVFSKLAAVLIFTTLQSGHRVSTGHLKAEVQSQAVFLVLKYVHSSFLVI</sequence>
<proteinExistence type="predicted"/>
<gene>
    <name evidence="1" type="ORF">BaRGS_00017539</name>
</gene>
<accession>A0ABD0KWG4</accession>
<comment type="caution">
    <text evidence="1">The sequence shown here is derived from an EMBL/GenBank/DDBJ whole genome shotgun (WGS) entry which is preliminary data.</text>
</comment>
<organism evidence="1 2">
    <name type="scientific">Batillaria attramentaria</name>
    <dbReference type="NCBI Taxonomy" id="370345"/>
    <lineage>
        <taxon>Eukaryota</taxon>
        <taxon>Metazoa</taxon>
        <taxon>Spiralia</taxon>
        <taxon>Lophotrochozoa</taxon>
        <taxon>Mollusca</taxon>
        <taxon>Gastropoda</taxon>
        <taxon>Caenogastropoda</taxon>
        <taxon>Sorbeoconcha</taxon>
        <taxon>Cerithioidea</taxon>
        <taxon>Batillariidae</taxon>
        <taxon>Batillaria</taxon>
    </lineage>
</organism>
<keyword evidence="2" id="KW-1185">Reference proteome</keyword>
<reference evidence="1 2" key="1">
    <citation type="journal article" date="2023" name="Sci. Data">
        <title>Genome assembly of the Korean intertidal mud-creeper Batillaria attramentaria.</title>
        <authorList>
            <person name="Patra A.K."/>
            <person name="Ho P.T."/>
            <person name="Jun S."/>
            <person name="Lee S.J."/>
            <person name="Kim Y."/>
            <person name="Won Y.J."/>
        </authorList>
    </citation>
    <scope>NUCLEOTIDE SEQUENCE [LARGE SCALE GENOMIC DNA]</scope>
    <source>
        <strain evidence="1">Wonlab-2016</strain>
    </source>
</reference>
<protein>
    <submittedName>
        <fullName evidence="1">Uncharacterized protein</fullName>
    </submittedName>
</protein>
<dbReference type="AlphaFoldDB" id="A0ABD0KWG4"/>
<dbReference type="EMBL" id="JACVVK020000117">
    <property type="protein sequence ID" value="KAK7491268.1"/>
    <property type="molecule type" value="Genomic_DNA"/>
</dbReference>
<name>A0ABD0KWG4_9CAEN</name>
<evidence type="ECO:0000313" key="2">
    <source>
        <dbReference type="Proteomes" id="UP001519460"/>
    </source>
</evidence>
<evidence type="ECO:0000313" key="1">
    <source>
        <dbReference type="EMBL" id="KAK7491268.1"/>
    </source>
</evidence>
<dbReference type="Proteomes" id="UP001519460">
    <property type="component" value="Unassembled WGS sequence"/>
</dbReference>